<dbReference type="RefSeq" id="WP_216687374.1">
    <property type="nucleotide sequence ID" value="NZ_CAUPKR010000005.1"/>
</dbReference>
<name>A0ABS6GRB4_9BACI</name>
<organism evidence="3 4">
    <name type="scientific">Allobacillus halotolerans</name>
    <dbReference type="NCBI Taxonomy" id="570278"/>
    <lineage>
        <taxon>Bacteria</taxon>
        <taxon>Bacillati</taxon>
        <taxon>Bacillota</taxon>
        <taxon>Bacilli</taxon>
        <taxon>Bacillales</taxon>
        <taxon>Bacillaceae</taxon>
        <taxon>Allobacillus</taxon>
    </lineage>
</organism>
<reference evidence="3 4" key="1">
    <citation type="journal article" date="2011" name="Int. J. Syst. Evol. Microbiol.">
        <title>Allobacillus halotolerans gen. nov., sp. nov. isolated from shrimp paste.</title>
        <authorList>
            <person name="Sheu S.Y."/>
            <person name="Arun A.B."/>
            <person name="Jiang S.R."/>
            <person name="Young C.C."/>
            <person name="Chen W.M."/>
        </authorList>
    </citation>
    <scope>NUCLEOTIDE SEQUENCE [LARGE SCALE GENOMIC DNA]</scope>
    <source>
        <strain evidence="3 4">LMG 24826</strain>
    </source>
</reference>
<feature type="compositionally biased region" description="Basic and acidic residues" evidence="1">
    <location>
        <begin position="372"/>
        <end position="393"/>
    </location>
</feature>
<evidence type="ECO:0000313" key="4">
    <source>
        <dbReference type="Proteomes" id="UP000812672"/>
    </source>
</evidence>
<dbReference type="EMBL" id="JAHLZF010000011">
    <property type="protein sequence ID" value="MBU6081038.1"/>
    <property type="molecule type" value="Genomic_DNA"/>
</dbReference>
<dbReference type="CDD" id="cd17470">
    <property type="entry name" value="T3SS_Flik_C"/>
    <property type="match status" value="1"/>
</dbReference>
<comment type="caution">
    <text evidence="3">The sequence shown here is derived from an EMBL/GenBank/DDBJ whole genome shotgun (WGS) entry which is preliminary data.</text>
</comment>
<dbReference type="InterPro" id="IPR021136">
    <property type="entry name" value="Flagellar_hook_control-like_C"/>
</dbReference>
<sequence>MNNAMMLQVMPQVTQLMNKTSGKSLSLSQDGDFAKVLQGLAEKVTVEKVGMELAEEGSMEELEAMLQQLLGLISSDEELESQLNDWLQTFTDSMNIPTEELDSLLEDASIPAIDQVGLVLTELYRSFVSTDQASTETFKGLEALFTQPSNGLDGLKNLMEKVLYQLIQQKSQQLQITEPSMKQTQTASTIWQQLISSEQLSQSQSETGFAKELLRLSGNAQTDKPVMNWAHVLTEKLSKPTTKMPLEPAGQLSNLLRNVTATNAQIVKQSLSLQGNSQQMMNQMEQMILSTRFAKPGGTTQLTLQLKPMELGEMILRFVKQDGEMTVKITVMSQVAKEMVDKNLHQLRHLFSPHQVVVERQMEATNETNLADFKEKQDQEEQSSKQQEKTRQLDDEDGDVNFQDYLFAEEV</sequence>
<keyword evidence="3" id="KW-0966">Cell projection</keyword>
<evidence type="ECO:0000259" key="2">
    <source>
        <dbReference type="Pfam" id="PF02120"/>
    </source>
</evidence>
<evidence type="ECO:0000256" key="1">
    <source>
        <dbReference type="SAM" id="MobiDB-lite"/>
    </source>
</evidence>
<gene>
    <name evidence="3" type="ORF">KQ486_08395</name>
</gene>
<proteinExistence type="predicted"/>
<dbReference type="Proteomes" id="UP000812672">
    <property type="component" value="Unassembled WGS sequence"/>
</dbReference>
<protein>
    <submittedName>
        <fullName evidence="3">Flagellar hook-length control protein FliK</fullName>
    </submittedName>
</protein>
<keyword evidence="3" id="KW-0282">Flagellum</keyword>
<feature type="region of interest" description="Disordered" evidence="1">
    <location>
        <begin position="369"/>
        <end position="399"/>
    </location>
</feature>
<feature type="domain" description="Flagellar hook-length control protein-like C-terminal" evidence="2">
    <location>
        <begin position="295"/>
        <end position="359"/>
    </location>
</feature>
<keyword evidence="3" id="KW-0969">Cilium</keyword>
<dbReference type="Pfam" id="PF02120">
    <property type="entry name" value="Flg_hook"/>
    <property type="match status" value="1"/>
</dbReference>
<accession>A0ABS6GRB4</accession>
<evidence type="ECO:0000313" key="3">
    <source>
        <dbReference type="EMBL" id="MBU6081038.1"/>
    </source>
</evidence>
<keyword evidence="4" id="KW-1185">Reference proteome</keyword>